<organism evidence="11 12">
    <name type="scientific">Leucobacter viscericola</name>
    <dbReference type="NCBI Taxonomy" id="2714935"/>
    <lineage>
        <taxon>Bacteria</taxon>
        <taxon>Bacillati</taxon>
        <taxon>Actinomycetota</taxon>
        <taxon>Actinomycetes</taxon>
        <taxon>Micrococcales</taxon>
        <taxon>Microbacteriaceae</taxon>
        <taxon>Leucobacter</taxon>
    </lineage>
</organism>
<evidence type="ECO:0000259" key="10">
    <source>
        <dbReference type="PROSITE" id="PS50109"/>
    </source>
</evidence>
<dbReference type="AlphaFoldDB" id="A0A6G7XF75"/>
<evidence type="ECO:0000256" key="7">
    <source>
        <dbReference type="ARBA" id="ARBA00023012"/>
    </source>
</evidence>
<dbReference type="Pfam" id="PF00512">
    <property type="entry name" value="HisKA"/>
    <property type="match status" value="1"/>
</dbReference>
<dbReference type="PROSITE" id="PS50109">
    <property type="entry name" value="HIS_KIN"/>
    <property type="match status" value="1"/>
</dbReference>
<sequence length="377" mass="40204">MPLPDSLAIIGMALGCALVIGALGLLALRVLRKRQLIAQLVVVVLAPVLSLASGVLAVAWAMYISPHDLVVVVVVTIVAAFVSTGVALLLGGRWARAAAELRKLTHIVGDGELVTTHTQVPSSSEFDRLVAELSATSQRLAQARAEVQAIDASRRELVVWISHDLRSPLSGLRAMTEALEDGLAEDPSRFHRQMRLQVDRLTALVDNLFELSKISSGTLTLNLQNLSLHDLVSDAVAEIIAVARAKNVHLLERTSPDHTIMGDPRELSRVISNLLANALEHTPEGGEIRISTVRDIAGVTLTVHNSGTGIAPEDLHRVFEPGWRGASARPPGDMTPHTSGAGLGLAIARGIVEAHEGNIEAKNEADGCRFDVLFPLA</sequence>
<dbReference type="KEGG" id="lvi:G7068_08105"/>
<dbReference type="InterPro" id="IPR005467">
    <property type="entry name" value="His_kinase_dom"/>
</dbReference>
<keyword evidence="12" id="KW-1185">Reference proteome</keyword>
<evidence type="ECO:0000256" key="4">
    <source>
        <dbReference type="ARBA" id="ARBA00022553"/>
    </source>
</evidence>
<dbReference type="EC" id="2.7.13.3" evidence="3"/>
<evidence type="ECO:0000256" key="1">
    <source>
        <dbReference type="ARBA" id="ARBA00000085"/>
    </source>
</evidence>
<evidence type="ECO:0000313" key="12">
    <source>
        <dbReference type="Proteomes" id="UP000502677"/>
    </source>
</evidence>
<protein>
    <recommendedName>
        <fullName evidence="8">Sensor-like histidine kinase SenX3</fullName>
        <ecNumber evidence="3">2.7.13.3</ecNumber>
    </recommendedName>
</protein>
<dbReference type="PANTHER" id="PTHR45453">
    <property type="entry name" value="PHOSPHATE REGULON SENSOR PROTEIN PHOR"/>
    <property type="match status" value="1"/>
</dbReference>
<dbReference type="RefSeq" id="WP_166290961.1">
    <property type="nucleotide sequence ID" value="NZ_CP049863.1"/>
</dbReference>
<evidence type="ECO:0000256" key="8">
    <source>
        <dbReference type="ARBA" id="ARBA00039401"/>
    </source>
</evidence>
<dbReference type="GO" id="GO:0016036">
    <property type="term" value="P:cellular response to phosphate starvation"/>
    <property type="evidence" value="ECO:0007669"/>
    <property type="project" value="TreeGrafter"/>
</dbReference>
<feature type="transmembrane region" description="Helical" evidence="9">
    <location>
        <begin position="69"/>
        <end position="92"/>
    </location>
</feature>
<dbReference type="InterPro" id="IPR003594">
    <property type="entry name" value="HATPase_dom"/>
</dbReference>
<evidence type="ECO:0000256" key="6">
    <source>
        <dbReference type="ARBA" id="ARBA00022777"/>
    </source>
</evidence>
<dbReference type="Gene3D" id="3.30.565.10">
    <property type="entry name" value="Histidine kinase-like ATPase, C-terminal domain"/>
    <property type="match status" value="1"/>
</dbReference>
<keyword evidence="4" id="KW-0597">Phosphoprotein</keyword>
<dbReference type="SMART" id="SM00388">
    <property type="entry name" value="HisKA"/>
    <property type="match status" value="1"/>
</dbReference>
<evidence type="ECO:0000313" key="11">
    <source>
        <dbReference type="EMBL" id="QIK63162.1"/>
    </source>
</evidence>
<proteinExistence type="predicted"/>
<dbReference type="GO" id="GO:0004721">
    <property type="term" value="F:phosphoprotein phosphatase activity"/>
    <property type="evidence" value="ECO:0007669"/>
    <property type="project" value="TreeGrafter"/>
</dbReference>
<name>A0A6G7XF75_9MICO</name>
<dbReference type="InterPro" id="IPR036890">
    <property type="entry name" value="HATPase_C_sf"/>
</dbReference>
<dbReference type="InterPro" id="IPR036097">
    <property type="entry name" value="HisK_dim/P_sf"/>
</dbReference>
<dbReference type="Pfam" id="PF02518">
    <property type="entry name" value="HATPase_c"/>
    <property type="match status" value="1"/>
</dbReference>
<keyword evidence="5" id="KW-0808">Transferase</keyword>
<feature type="transmembrane region" description="Helical" evidence="9">
    <location>
        <begin position="6"/>
        <end position="28"/>
    </location>
</feature>
<dbReference type="InterPro" id="IPR050351">
    <property type="entry name" value="BphY/WalK/GraS-like"/>
</dbReference>
<dbReference type="InterPro" id="IPR003661">
    <property type="entry name" value="HisK_dim/P_dom"/>
</dbReference>
<dbReference type="PRINTS" id="PR00344">
    <property type="entry name" value="BCTRLSENSOR"/>
</dbReference>
<dbReference type="SUPFAM" id="SSF55874">
    <property type="entry name" value="ATPase domain of HSP90 chaperone/DNA topoisomerase II/histidine kinase"/>
    <property type="match status" value="1"/>
</dbReference>
<comment type="catalytic activity">
    <reaction evidence="1">
        <text>ATP + protein L-histidine = ADP + protein N-phospho-L-histidine.</text>
        <dbReference type="EC" id="2.7.13.3"/>
    </reaction>
</comment>
<accession>A0A6G7XF75</accession>
<evidence type="ECO:0000256" key="3">
    <source>
        <dbReference type="ARBA" id="ARBA00012438"/>
    </source>
</evidence>
<dbReference type="Proteomes" id="UP000502677">
    <property type="component" value="Chromosome"/>
</dbReference>
<keyword evidence="6 11" id="KW-0418">Kinase</keyword>
<evidence type="ECO:0000256" key="9">
    <source>
        <dbReference type="SAM" id="Phobius"/>
    </source>
</evidence>
<comment type="subcellular location">
    <subcellularLocation>
        <location evidence="2">Cell membrane</location>
    </subcellularLocation>
</comment>
<evidence type="ECO:0000256" key="5">
    <source>
        <dbReference type="ARBA" id="ARBA00022679"/>
    </source>
</evidence>
<keyword evidence="7" id="KW-0902">Two-component regulatory system</keyword>
<dbReference type="EMBL" id="CP049863">
    <property type="protein sequence ID" value="QIK63162.1"/>
    <property type="molecule type" value="Genomic_DNA"/>
</dbReference>
<dbReference type="GO" id="GO:0000155">
    <property type="term" value="F:phosphorelay sensor kinase activity"/>
    <property type="evidence" value="ECO:0007669"/>
    <property type="project" value="InterPro"/>
</dbReference>
<dbReference type="SMART" id="SM00387">
    <property type="entry name" value="HATPase_c"/>
    <property type="match status" value="1"/>
</dbReference>
<keyword evidence="9" id="KW-0472">Membrane</keyword>
<dbReference type="Gene3D" id="1.10.287.130">
    <property type="match status" value="1"/>
</dbReference>
<keyword evidence="9" id="KW-1133">Transmembrane helix</keyword>
<keyword evidence="9" id="KW-0812">Transmembrane</keyword>
<reference evidence="11 12" key="1">
    <citation type="submission" date="2020-03" db="EMBL/GenBank/DDBJ databases">
        <title>Leucobacter sp. nov., isolated from beetles.</title>
        <authorList>
            <person name="Hyun D.-W."/>
            <person name="Bae J.-W."/>
        </authorList>
    </citation>
    <scope>NUCLEOTIDE SEQUENCE [LARGE SCALE GENOMIC DNA]</scope>
    <source>
        <strain evidence="11 12">HDW9C</strain>
    </source>
</reference>
<dbReference type="CDD" id="cd00082">
    <property type="entry name" value="HisKA"/>
    <property type="match status" value="1"/>
</dbReference>
<dbReference type="InterPro" id="IPR004358">
    <property type="entry name" value="Sig_transdc_His_kin-like_C"/>
</dbReference>
<feature type="transmembrane region" description="Helical" evidence="9">
    <location>
        <begin position="40"/>
        <end position="63"/>
    </location>
</feature>
<dbReference type="GO" id="GO:0005886">
    <property type="term" value="C:plasma membrane"/>
    <property type="evidence" value="ECO:0007669"/>
    <property type="project" value="UniProtKB-SubCell"/>
</dbReference>
<evidence type="ECO:0000256" key="2">
    <source>
        <dbReference type="ARBA" id="ARBA00004236"/>
    </source>
</evidence>
<gene>
    <name evidence="11" type="ORF">G7068_08105</name>
</gene>
<dbReference type="SUPFAM" id="SSF47384">
    <property type="entry name" value="Homodimeric domain of signal transducing histidine kinase"/>
    <property type="match status" value="1"/>
</dbReference>
<dbReference type="PANTHER" id="PTHR45453:SF1">
    <property type="entry name" value="PHOSPHATE REGULON SENSOR PROTEIN PHOR"/>
    <property type="match status" value="1"/>
</dbReference>
<feature type="domain" description="Histidine kinase" evidence="10">
    <location>
        <begin position="160"/>
        <end position="377"/>
    </location>
</feature>